<dbReference type="Gene3D" id="1.10.10.10">
    <property type="entry name" value="Winged helix-like DNA-binding domain superfamily/Winged helix DNA-binding domain"/>
    <property type="match status" value="1"/>
</dbReference>
<feature type="region of interest" description="Disordered" evidence="1">
    <location>
        <begin position="133"/>
        <end position="236"/>
    </location>
</feature>
<feature type="compositionally biased region" description="Basic and acidic residues" evidence="1">
    <location>
        <begin position="161"/>
        <end position="176"/>
    </location>
</feature>
<dbReference type="OrthoDB" id="6754815at2759"/>
<feature type="compositionally biased region" description="Basic residues" evidence="1">
    <location>
        <begin position="137"/>
        <end position="160"/>
    </location>
</feature>
<accession>A0A653D772</accession>
<evidence type="ECO:0000259" key="2">
    <source>
        <dbReference type="Pfam" id="PF00538"/>
    </source>
</evidence>
<dbReference type="InterPro" id="IPR036388">
    <property type="entry name" value="WH-like_DNA-bd_sf"/>
</dbReference>
<feature type="compositionally biased region" description="Basic and acidic residues" evidence="1">
    <location>
        <begin position="185"/>
        <end position="213"/>
    </location>
</feature>
<dbReference type="Proteomes" id="UP000410492">
    <property type="component" value="Unassembled WGS sequence"/>
</dbReference>
<dbReference type="InterPro" id="IPR005818">
    <property type="entry name" value="Histone_H1/H5_H15"/>
</dbReference>
<protein>
    <recommendedName>
        <fullName evidence="2">H15 domain-containing protein</fullName>
    </recommendedName>
</protein>
<reference evidence="3 4" key="1">
    <citation type="submission" date="2019-01" db="EMBL/GenBank/DDBJ databases">
        <authorList>
            <person name="Sayadi A."/>
        </authorList>
    </citation>
    <scope>NUCLEOTIDE SEQUENCE [LARGE SCALE GENOMIC DNA]</scope>
</reference>
<dbReference type="AlphaFoldDB" id="A0A653D772"/>
<feature type="domain" description="H15" evidence="2">
    <location>
        <begin position="45"/>
        <end position="109"/>
    </location>
</feature>
<proteinExistence type="predicted"/>
<evidence type="ECO:0000313" key="4">
    <source>
        <dbReference type="Proteomes" id="UP000410492"/>
    </source>
</evidence>
<dbReference type="EMBL" id="CAACVG010010536">
    <property type="protein sequence ID" value="VEN56034.1"/>
    <property type="molecule type" value="Genomic_DNA"/>
</dbReference>
<name>A0A653D772_CALMS</name>
<organism evidence="3 4">
    <name type="scientific">Callosobruchus maculatus</name>
    <name type="common">Southern cowpea weevil</name>
    <name type="synonym">Pulse bruchid</name>
    <dbReference type="NCBI Taxonomy" id="64391"/>
    <lineage>
        <taxon>Eukaryota</taxon>
        <taxon>Metazoa</taxon>
        <taxon>Ecdysozoa</taxon>
        <taxon>Arthropoda</taxon>
        <taxon>Hexapoda</taxon>
        <taxon>Insecta</taxon>
        <taxon>Pterygota</taxon>
        <taxon>Neoptera</taxon>
        <taxon>Endopterygota</taxon>
        <taxon>Coleoptera</taxon>
        <taxon>Polyphaga</taxon>
        <taxon>Cucujiformia</taxon>
        <taxon>Chrysomeloidea</taxon>
        <taxon>Chrysomelidae</taxon>
        <taxon>Bruchinae</taxon>
        <taxon>Bruchini</taxon>
        <taxon>Callosobruchus</taxon>
    </lineage>
</organism>
<gene>
    <name evidence="3" type="ORF">CALMAC_LOCUS15042</name>
</gene>
<evidence type="ECO:0000256" key="1">
    <source>
        <dbReference type="SAM" id="MobiDB-lite"/>
    </source>
</evidence>
<dbReference type="GO" id="GO:0006334">
    <property type="term" value="P:nucleosome assembly"/>
    <property type="evidence" value="ECO:0007669"/>
    <property type="project" value="InterPro"/>
</dbReference>
<keyword evidence="4" id="KW-1185">Reference proteome</keyword>
<dbReference type="Pfam" id="PF00538">
    <property type="entry name" value="Linker_histone"/>
    <property type="match status" value="1"/>
</dbReference>
<dbReference type="GO" id="GO:0003677">
    <property type="term" value="F:DNA binding"/>
    <property type="evidence" value="ECO:0007669"/>
    <property type="project" value="InterPro"/>
</dbReference>
<dbReference type="GO" id="GO:0000786">
    <property type="term" value="C:nucleosome"/>
    <property type="evidence" value="ECO:0007669"/>
    <property type="project" value="InterPro"/>
</dbReference>
<evidence type="ECO:0000313" key="3">
    <source>
        <dbReference type="EMBL" id="VEN56034.1"/>
    </source>
</evidence>
<sequence>MKKLLLWFNPENNQEYICQPAQPPPVRMPKNSRNRMRLDYNPPQVLSQVLDTIASMKDTSGSPPQKIMQRLIVSHKVPAKKAEFVIKKALRSGIRCGLIKEVPGGKYKLGMDRKDYRVLKKFQQLEAKLGGELPARQVRRKRKRSKNRRRRGRSRRRRRRHDEGDDKKTDDERDSWSPKSNSDIDENKDKRKNSSENKKKSKKADADADEGRSSSRQKSSKKDESGRKYDDGNITL</sequence>
<feature type="compositionally biased region" description="Basic and acidic residues" evidence="1">
    <location>
        <begin position="220"/>
        <end position="236"/>
    </location>
</feature>